<dbReference type="EMBL" id="MLJW01001187">
    <property type="protein sequence ID" value="OIQ79604.1"/>
    <property type="molecule type" value="Genomic_DNA"/>
</dbReference>
<comment type="caution">
    <text evidence="8">The sequence shown here is derived from an EMBL/GenBank/DDBJ whole genome shotgun (WGS) entry which is preliminary data.</text>
</comment>
<dbReference type="Pfam" id="PF13356">
    <property type="entry name" value="Arm-DNA-bind_3"/>
    <property type="match status" value="1"/>
</dbReference>
<evidence type="ECO:0000256" key="3">
    <source>
        <dbReference type="ARBA" id="ARBA00023125"/>
    </source>
</evidence>
<accession>A0A1J5QHY0</accession>
<dbReference type="CDD" id="cd00801">
    <property type="entry name" value="INT_P4_C"/>
    <property type="match status" value="1"/>
</dbReference>
<reference evidence="8" key="1">
    <citation type="submission" date="2016-10" db="EMBL/GenBank/DDBJ databases">
        <title>Sequence of Gallionella enrichment culture.</title>
        <authorList>
            <person name="Poehlein A."/>
            <person name="Muehling M."/>
            <person name="Daniel R."/>
        </authorList>
    </citation>
    <scope>NUCLEOTIDE SEQUENCE</scope>
</reference>
<evidence type="ECO:0000256" key="2">
    <source>
        <dbReference type="ARBA" id="ARBA00022908"/>
    </source>
</evidence>
<keyword evidence="2" id="KW-0229">DNA integration</keyword>
<evidence type="ECO:0000256" key="1">
    <source>
        <dbReference type="ARBA" id="ARBA00008857"/>
    </source>
</evidence>
<keyword evidence="4" id="KW-0233">DNA recombination</keyword>
<dbReference type="InterPro" id="IPR025166">
    <property type="entry name" value="Integrase_DNA_bind_dom"/>
</dbReference>
<dbReference type="GO" id="GO:0046718">
    <property type="term" value="P:symbiont entry into host cell"/>
    <property type="evidence" value="ECO:0007669"/>
    <property type="project" value="UniProtKB-KW"/>
</dbReference>
<evidence type="ECO:0000256" key="4">
    <source>
        <dbReference type="ARBA" id="ARBA00023172"/>
    </source>
</evidence>
<dbReference type="GO" id="GO:0075713">
    <property type="term" value="P:establishment of integrated proviral latency"/>
    <property type="evidence" value="ECO:0007669"/>
    <property type="project" value="UniProtKB-KW"/>
</dbReference>
<dbReference type="InterPro" id="IPR010998">
    <property type="entry name" value="Integrase_recombinase_N"/>
</dbReference>
<dbReference type="InterPro" id="IPR011010">
    <property type="entry name" value="DNA_brk_join_enz"/>
</dbReference>
<evidence type="ECO:0000256" key="5">
    <source>
        <dbReference type="ARBA" id="ARBA00023195"/>
    </source>
</evidence>
<evidence type="ECO:0000259" key="7">
    <source>
        <dbReference type="PROSITE" id="PS51898"/>
    </source>
</evidence>
<proteinExistence type="inferred from homology"/>
<dbReference type="InterPro" id="IPR050808">
    <property type="entry name" value="Phage_Integrase"/>
</dbReference>
<organism evidence="8">
    <name type="scientific">mine drainage metagenome</name>
    <dbReference type="NCBI Taxonomy" id="410659"/>
    <lineage>
        <taxon>unclassified sequences</taxon>
        <taxon>metagenomes</taxon>
        <taxon>ecological metagenomes</taxon>
    </lineage>
</organism>
<sequence>MSLTVAEISNTKPNDKVQYLFDAAGLYLQLNPNGSRWWRFKYRYEGKPKLLSLGVYPLVGLKDARAAHAKARKLIADGVDPSEKRKQEEATKKHKHEVARRIAEGIPLENSFQCIALEWYAKRSRIWVQHHAEDVKRRLEVNAFPHIGARPISEIEPPELLATIREIELRGAFDLAHRVLGVCGQVFRYGVATGRCKSDPTRDLKGALTPHKQKNQNAIRPEQLPELLRAIASYDSIGDKQTRLALQLLSQIFVRTNELIGAEWGEFDLDNALWIIPAVRMKMKTEHIVPLSRQVLVMLAELKEISGGSRFVFPGRNPEKPISNNTMLFALYRLGYKGKMTGHGFRAVASTVLNETGFNPDVIERQLEHCERNEVRGAYNRAEYMSERKKMMQHWSDYLASIEAGAKVIPLHGQAA</sequence>
<dbReference type="GO" id="GO:0015074">
    <property type="term" value="P:DNA integration"/>
    <property type="evidence" value="ECO:0007669"/>
    <property type="project" value="UniProtKB-KW"/>
</dbReference>
<dbReference type="Gene3D" id="3.30.160.390">
    <property type="entry name" value="Integrase, DNA-binding domain"/>
    <property type="match status" value="1"/>
</dbReference>
<dbReference type="Pfam" id="PF22022">
    <property type="entry name" value="Phage_int_M"/>
    <property type="match status" value="1"/>
</dbReference>
<dbReference type="Pfam" id="PF00589">
    <property type="entry name" value="Phage_integrase"/>
    <property type="match status" value="1"/>
</dbReference>
<dbReference type="PANTHER" id="PTHR30629:SF2">
    <property type="entry name" value="PROPHAGE INTEGRASE INTS-RELATED"/>
    <property type="match status" value="1"/>
</dbReference>
<gene>
    <name evidence="8" type="primary">intS_7</name>
    <name evidence="8" type="ORF">GALL_386510</name>
</gene>
<evidence type="ECO:0000313" key="8">
    <source>
        <dbReference type="EMBL" id="OIQ79604.1"/>
    </source>
</evidence>
<dbReference type="InterPro" id="IPR053876">
    <property type="entry name" value="Phage_int_M"/>
</dbReference>
<comment type="similarity">
    <text evidence="1">Belongs to the 'phage' integrase family.</text>
</comment>
<dbReference type="GO" id="GO:0003677">
    <property type="term" value="F:DNA binding"/>
    <property type="evidence" value="ECO:0007669"/>
    <property type="project" value="UniProtKB-KW"/>
</dbReference>
<dbReference type="GO" id="GO:0006310">
    <property type="term" value="P:DNA recombination"/>
    <property type="evidence" value="ECO:0007669"/>
    <property type="project" value="UniProtKB-KW"/>
</dbReference>
<dbReference type="Gene3D" id="1.10.150.130">
    <property type="match status" value="1"/>
</dbReference>
<dbReference type="Gene3D" id="1.10.443.10">
    <property type="entry name" value="Intergrase catalytic core"/>
    <property type="match status" value="1"/>
</dbReference>
<dbReference type="SUPFAM" id="SSF56349">
    <property type="entry name" value="DNA breaking-rejoining enzymes"/>
    <property type="match status" value="1"/>
</dbReference>
<dbReference type="AlphaFoldDB" id="A0A1J5QHY0"/>
<evidence type="ECO:0000256" key="6">
    <source>
        <dbReference type="ARBA" id="ARBA00023296"/>
    </source>
</evidence>
<dbReference type="InterPro" id="IPR002104">
    <property type="entry name" value="Integrase_catalytic"/>
</dbReference>
<dbReference type="GO" id="GO:0044826">
    <property type="term" value="P:viral genome integration into host DNA"/>
    <property type="evidence" value="ECO:0007669"/>
    <property type="project" value="UniProtKB-KW"/>
</dbReference>
<protein>
    <submittedName>
        <fullName evidence="8">Putative prophage CPS-53 integrase</fullName>
    </submittedName>
</protein>
<keyword evidence="3" id="KW-0238">DNA-binding</keyword>
<dbReference type="PROSITE" id="PS51898">
    <property type="entry name" value="TYR_RECOMBINASE"/>
    <property type="match status" value="1"/>
</dbReference>
<keyword evidence="5" id="KW-1179">Viral genome integration</keyword>
<feature type="domain" description="Tyr recombinase" evidence="7">
    <location>
        <begin position="214"/>
        <end position="393"/>
    </location>
</feature>
<name>A0A1J5QHY0_9ZZZZ</name>
<dbReference type="PANTHER" id="PTHR30629">
    <property type="entry name" value="PROPHAGE INTEGRASE"/>
    <property type="match status" value="1"/>
</dbReference>
<dbReference type="InterPro" id="IPR038488">
    <property type="entry name" value="Integrase_DNA-bd_sf"/>
</dbReference>
<dbReference type="InterPro" id="IPR013762">
    <property type="entry name" value="Integrase-like_cat_sf"/>
</dbReference>
<keyword evidence="6" id="KW-1160">Virus entry into host cell</keyword>